<gene>
    <name evidence="2" type="ORF">ANACOL_00295</name>
</gene>
<feature type="region of interest" description="Disordered" evidence="1">
    <location>
        <begin position="36"/>
        <end position="56"/>
    </location>
</feature>
<reference evidence="2" key="1">
    <citation type="submission" date="2007-11" db="EMBL/GenBank/DDBJ databases">
        <authorList>
            <person name="Fulton L."/>
            <person name="Clifton S."/>
            <person name="Fulton B."/>
            <person name="Xu J."/>
            <person name="Minx P."/>
            <person name="Pepin K.H."/>
            <person name="Johnson M."/>
            <person name="Thiruvilangam P."/>
            <person name="Bhonagiri V."/>
            <person name="Nash W.E."/>
            <person name="Mardis E.R."/>
            <person name="Wilson R.K."/>
        </authorList>
    </citation>
    <scope>NUCLEOTIDE SEQUENCE [LARGE SCALE GENOMIC DNA]</scope>
    <source>
        <strain evidence="2">DSM 17241</strain>
    </source>
</reference>
<organism evidence="2 3">
    <name type="scientific">Anaerotruncus colihominis DSM 17241</name>
    <dbReference type="NCBI Taxonomy" id="445972"/>
    <lineage>
        <taxon>Bacteria</taxon>
        <taxon>Bacillati</taxon>
        <taxon>Bacillota</taxon>
        <taxon>Clostridia</taxon>
        <taxon>Eubacteriales</taxon>
        <taxon>Oscillospiraceae</taxon>
        <taxon>Anaerotruncus</taxon>
    </lineage>
</organism>
<comment type="caution">
    <text evidence="2">The sequence shown here is derived from an EMBL/GenBank/DDBJ whole genome shotgun (WGS) entry which is preliminary data.</text>
</comment>
<name>B0P6C3_9FIRM</name>
<accession>B0P6C3</accession>
<dbReference type="EMBL" id="ABGD02000005">
    <property type="protein sequence ID" value="EDS12748.1"/>
    <property type="molecule type" value="Genomic_DNA"/>
</dbReference>
<proteinExistence type="predicted"/>
<keyword evidence="3" id="KW-1185">Reference proteome</keyword>
<dbReference type="AlphaFoldDB" id="B0P6C3"/>
<feature type="compositionally biased region" description="Basic and acidic residues" evidence="1">
    <location>
        <begin position="42"/>
        <end position="56"/>
    </location>
</feature>
<protein>
    <recommendedName>
        <fullName evidence="4">Holin, phage phi LC3 family</fullName>
    </recommendedName>
</protein>
<evidence type="ECO:0000313" key="2">
    <source>
        <dbReference type="EMBL" id="EDS12748.1"/>
    </source>
</evidence>
<sequence length="56" mass="6137">MTFWNALRDVFLRAVQNPVVLLAAAASVFNAVTDPTTAGVGDSRRALEYKTPNRDE</sequence>
<evidence type="ECO:0008006" key="4">
    <source>
        <dbReference type="Google" id="ProtNLM"/>
    </source>
</evidence>
<dbReference type="Pfam" id="PF04531">
    <property type="entry name" value="Phage_holin_1"/>
    <property type="match status" value="1"/>
</dbReference>
<dbReference type="Proteomes" id="UP000003803">
    <property type="component" value="Unassembled WGS sequence"/>
</dbReference>
<evidence type="ECO:0000256" key="1">
    <source>
        <dbReference type="SAM" id="MobiDB-lite"/>
    </source>
</evidence>
<reference evidence="2" key="2">
    <citation type="submission" date="2013-09" db="EMBL/GenBank/DDBJ databases">
        <title>Draft genome sequence of Anaerotruncus colihominis(DSM 17241).</title>
        <authorList>
            <person name="Sudarsanam P."/>
            <person name="Ley R."/>
            <person name="Guruge J."/>
            <person name="Turnbaugh P.J."/>
            <person name="Mahowald M."/>
            <person name="Liep D."/>
            <person name="Gordon J."/>
        </authorList>
    </citation>
    <scope>NUCLEOTIDE SEQUENCE</scope>
    <source>
        <strain evidence="2">DSM 17241</strain>
    </source>
</reference>
<dbReference type="InterPro" id="IPR006485">
    <property type="entry name" value="Phage-like_holin"/>
</dbReference>
<evidence type="ECO:0000313" key="3">
    <source>
        <dbReference type="Proteomes" id="UP000003803"/>
    </source>
</evidence>
<dbReference type="HOGENOM" id="CLU_3003924_0_0_9"/>